<organism evidence="1 2">
    <name type="scientific">Smallanthus sonchifolius</name>
    <dbReference type="NCBI Taxonomy" id="185202"/>
    <lineage>
        <taxon>Eukaryota</taxon>
        <taxon>Viridiplantae</taxon>
        <taxon>Streptophyta</taxon>
        <taxon>Embryophyta</taxon>
        <taxon>Tracheophyta</taxon>
        <taxon>Spermatophyta</taxon>
        <taxon>Magnoliopsida</taxon>
        <taxon>eudicotyledons</taxon>
        <taxon>Gunneridae</taxon>
        <taxon>Pentapetalae</taxon>
        <taxon>asterids</taxon>
        <taxon>campanulids</taxon>
        <taxon>Asterales</taxon>
        <taxon>Asteraceae</taxon>
        <taxon>Asteroideae</taxon>
        <taxon>Heliantheae alliance</taxon>
        <taxon>Millerieae</taxon>
        <taxon>Smallanthus</taxon>
    </lineage>
</organism>
<dbReference type="Proteomes" id="UP001056120">
    <property type="component" value="Linkage Group LG05"/>
</dbReference>
<proteinExistence type="predicted"/>
<name>A0ACB9J5R4_9ASTR</name>
<protein>
    <submittedName>
        <fullName evidence="1">Uncharacterized protein</fullName>
    </submittedName>
</protein>
<dbReference type="EMBL" id="CM042022">
    <property type="protein sequence ID" value="KAI3815639.1"/>
    <property type="molecule type" value="Genomic_DNA"/>
</dbReference>
<sequence length="342" mass="35810">MPRKKDPPPSVLLPRRSTRGVTKSTSITDGEDSATLVVSCVGLGDSQTGFEKTPQPPSLDSTTNVCGINKEVSLIPSVSVSLDEPEQDMGLNHSDASFHVAGISLAGKTGLAGCAGSVGMSDSDSSGSPGVQSMSMGRVNHSGSVTDVGGVGYAAASSNPPVKPLFSPEFKAMLGRNYLKTQLVFSPRAPLSGDVKVGTGLWSRMAPSQTVSDDSNVPDMGMHEKGGEFVPDVHVLHDGVHEQVVNVGGSSQDVGEITIPPDAVQDGLDMPMQVNDKVQVEYVEEVHLGQEPNVGNEGGDMHMHEHQMLHGSPVEEVHVGLDSSEGVDMHAHEKGLHNVGRT</sequence>
<evidence type="ECO:0000313" key="1">
    <source>
        <dbReference type="EMBL" id="KAI3815639.1"/>
    </source>
</evidence>
<accession>A0ACB9J5R4</accession>
<comment type="caution">
    <text evidence="1">The sequence shown here is derived from an EMBL/GenBank/DDBJ whole genome shotgun (WGS) entry which is preliminary data.</text>
</comment>
<keyword evidence="2" id="KW-1185">Reference proteome</keyword>
<reference evidence="1 2" key="2">
    <citation type="journal article" date="2022" name="Mol. Ecol. Resour.">
        <title>The genomes of chicory, endive, great burdock and yacon provide insights into Asteraceae paleo-polyploidization history and plant inulin production.</title>
        <authorList>
            <person name="Fan W."/>
            <person name="Wang S."/>
            <person name="Wang H."/>
            <person name="Wang A."/>
            <person name="Jiang F."/>
            <person name="Liu H."/>
            <person name="Zhao H."/>
            <person name="Xu D."/>
            <person name="Zhang Y."/>
        </authorList>
    </citation>
    <scope>NUCLEOTIDE SEQUENCE [LARGE SCALE GENOMIC DNA]</scope>
    <source>
        <strain evidence="2">cv. Yunnan</strain>
        <tissue evidence="1">Leaves</tissue>
    </source>
</reference>
<evidence type="ECO:0000313" key="2">
    <source>
        <dbReference type="Proteomes" id="UP001056120"/>
    </source>
</evidence>
<gene>
    <name evidence="1" type="ORF">L1987_15316</name>
</gene>
<reference evidence="2" key="1">
    <citation type="journal article" date="2022" name="Mol. Ecol. Resour.">
        <title>The genomes of chicory, endive, great burdock and yacon provide insights into Asteraceae palaeo-polyploidization history and plant inulin production.</title>
        <authorList>
            <person name="Fan W."/>
            <person name="Wang S."/>
            <person name="Wang H."/>
            <person name="Wang A."/>
            <person name="Jiang F."/>
            <person name="Liu H."/>
            <person name="Zhao H."/>
            <person name="Xu D."/>
            <person name="Zhang Y."/>
        </authorList>
    </citation>
    <scope>NUCLEOTIDE SEQUENCE [LARGE SCALE GENOMIC DNA]</scope>
    <source>
        <strain evidence="2">cv. Yunnan</strain>
    </source>
</reference>